<keyword evidence="1" id="KW-1133">Transmembrane helix</keyword>
<evidence type="ECO:0000313" key="4">
    <source>
        <dbReference type="Proteomes" id="UP000321379"/>
    </source>
</evidence>
<keyword evidence="1" id="KW-0812">Transmembrane</keyword>
<feature type="domain" description="Peptidase S53" evidence="2">
    <location>
        <begin position="89"/>
        <end position="407"/>
    </location>
</feature>
<dbReference type="PANTHER" id="PTHR14218:SF15">
    <property type="entry name" value="TRIPEPTIDYL-PEPTIDASE 1"/>
    <property type="match status" value="1"/>
</dbReference>
<dbReference type="InterPro" id="IPR036852">
    <property type="entry name" value="Peptidase_S8/S53_dom_sf"/>
</dbReference>
<evidence type="ECO:0000256" key="1">
    <source>
        <dbReference type="SAM" id="Phobius"/>
    </source>
</evidence>
<dbReference type="GO" id="GO:0008240">
    <property type="term" value="F:tripeptidyl-peptidase activity"/>
    <property type="evidence" value="ECO:0007669"/>
    <property type="project" value="TreeGrafter"/>
</dbReference>
<gene>
    <name evidence="3" type="ORF">FVP33_18545</name>
</gene>
<evidence type="ECO:0000313" key="3">
    <source>
        <dbReference type="EMBL" id="TXN28142.1"/>
    </source>
</evidence>
<dbReference type="Pfam" id="PF00082">
    <property type="entry name" value="Peptidase_S8"/>
    <property type="match status" value="1"/>
</dbReference>
<keyword evidence="4" id="KW-1185">Reference proteome</keyword>
<sequence>MWRTAERVDHELVDHLGDSVRIRKLAFVPITVGALIFAFSTPVAATPPAADFGLSHRVCSTPAAGFAACNVKVVDGANGVPKTSTAPIGLAPATIKSAYGFPTSISAGAGATIAIVDAYDDPTAESDLAVFSSTFGLPSCTTTNGCFQKVNQTGGSKFPKTNSGWALEISLDIQWAHAIAPGAKILLVESNSASFSDLLTAENFAKTHAGYVSNSWGGSESSSELGYDASFAQPGVSFFVSSGDAGLPAEYPSSSPNVISVGGTTLNFSGSGAFLSETGWSSGGGGCSVYESASAAQSAYPGYTQANCAGKRATPDVSLDADPASGVSVYDTTRYQGQSGWYKVGGTSASSPMWAARSAVAGVVVNPSYVYGSGISYRDITSGNNGAPCLVGYDLCTGRGSWVGATP</sequence>
<dbReference type="Gene3D" id="3.40.50.200">
    <property type="entry name" value="Peptidase S8/S53 domain"/>
    <property type="match status" value="1"/>
</dbReference>
<reference evidence="3 4" key="1">
    <citation type="submission" date="2019-08" db="EMBL/GenBank/DDBJ databases">
        <title>Bacterial whole genome sequence for Glaciihabitans sp. CHu50b-6-2.</title>
        <authorList>
            <person name="Jin L."/>
        </authorList>
    </citation>
    <scope>NUCLEOTIDE SEQUENCE [LARGE SCALE GENOMIC DNA]</scope>
    <source>
        <strain evidence="3 4">CHu50b-6-2</strain>
    </source>
</reference>
<accession>A0A5C8UK72</accession>
<organism evidence="3 4">
    <name type="scientific">Lacisediminihabitans profunda</name>
    <dbReference type="NCBI Taxonomy" id="2594790"/>
    <lineage>
        <taxon>Bacteria</taxon>
        <taxon>Bacillati</taxon>
        <taxon>Actinomycetota</taxon>
        <taxon>Actinomycetes</taxon>
        <taxon>Micrococcales</taxon>
        <taxon>Microbacteriaceae</taxon>
        <taxon>Lacisediminihabitans</taxon>
    </lineage>
</organism>
<dbReference type="AlphaFoldDB" id="A0A5C8UK72"/>
<dbReference type="PANTHER" id="PTHR14218">
    <property type="entry name" value="PROTEASE S8 TRIPEPTIDYL PEPTIDASE I CLN2"/>
    <property type="match status" value="1"/>
</dbReference>
<dbReference type="InterPro" id="IPR000209">
    <property type="entry name" value="Peptidase_S8/S53_dom"/>
</dbReference>
<dbReference type="PROSITE" id="PS51695">
    <property type="entry name" value="SEDOLISIN"/>
    <property type="match status" value="1"/>
</dbReference>
<evidence type="ECO:0000259" key="2">
    <source>
        <dbReference type="PROSITE" id="PS51695"/>
    </source>
</evidence>
<dbReference type="InterPro" id="IPR050819">
    <property type="entry name" value="Tripeptidyl-peptidase_I"/>
</dbReference>
<dbReference type="CDD" id="cd04056">
    <property type="entry name" value="Peptidases_S53"/>
    <property type="match status" value="1"/>
</dbReference>
<feature type="transmembrane region" description="Helical" evidence="1">
    <location>
        <begin position="25"/>
        <end position="45"/>
    </location>
</feature>
<dbReference type="GO" id="GO:0004252">
    <property type="term" value="F:serine-type endopeptidase activity"/>
    <property type="evidence" value="ECO:0007669"/>
    <property type="project" value="InterPro"/>
</dbReference>
<name>A0A5C8UK72_9MICO</name>
<comment type="caution">
    <text evidence="3">The sequence shown here is derived from an EMBL/GenBank/DDBJ whole genome shotgun (WGS) entry which is preliminary data.</text>
</comment>
<dbReference type="SUPFAM" id="SSF52743">
    <property type="entry name" value="Subtilisin-like"/>
    <property type="match status" value="1"/>
</dbReference>
<dbReference type="Proteomes" id="UP000321379">
    <property type="component" value="Unassembled WGS sequence"/>
</dbReference>
<protein>
    <submittedName>
        <fullName evidence="3">S8 family serine peptidase</fullName>
    </submittedName>
</protein>
<dbReference type="GO" id="GO:0006508">
    <property type="term" value="P:proteolysis"/>
    <property type="evidence" value="ECO:0007669"/>
    <property type="project" value="InterPro"/>
</dbReference>
<proteinExistence type="predicted"/>
<dbReference type="EMBL" id="VRMG01000016">
    <property type="protein sequence ID" value="TXN28142.1"/>
    <property type="molecule type" value="Genomic_DNA"/>
</dbReference>
<keyword evidence="1" id="KW-0472">Membrane</keyword>
<dbReference type="InterPro" id="IPR030400">
    <property type="entry name" value="Sedolisin_dom"/>
</dbReference>